<evidence type="ECO:0000256" key="1">
    <source>
        <dbReference type="ARBA" id="ARBA00023002"/>
    </source>
</evidence>
<sequence length="354" mass="38949">MSLRIGIVGTGSTIGVATDHLQGIRACPNWELTAVYDVIAENAEKWVKRNDLSPTIICSSLEELLEKVDAVSICTDNFSHGAIARKAFAVKLPVLCEKPLSVNYPESMKLAQEAEEAGVANYMGMQYRYHPYAQLIKELIDEGKLGQIFSYRHKLGGGRIGNPNLQLEWRMKKETSGPGSVADFGIHQIDLIQFFLGENCGKIKSVQAELGTYIPERGNGNDLGAVTNDDLSVIIARMENGAMISLNNSRLLPQDGDGLEIVGTKGAVYMNQNGEIFFRGKDEHGNWLGASEEVKPKGKHQFIGAARGKQYQEFYEIITENKDYELSFAYAANAAKIIDAAVESSEQGKRIILK</sequence>
<dbReference type="InterPro" id="IPR036291">
    <property type="entry name" value="NAD(P)-bd_dom_sf"/>
</dbReference>
<evidence type="ECO:0000259" key="2">
    <source>
        <dbReference type="Pfam" id="PF01408"/>
    </source>
</evidence>
<dbReference type="InterPro" id="IPR000683">
    <property type="entry name" value="Gfo/Idh/MocA-like_OxRdtase_N"/>
</dbReference>
<keyword evidence="1" id="KW-0560">Oxidoreductase</keyword>
<dbReference type="InterPro" id="IPR050463">
    <property type="entry name" value="Gfo/Idh/MocA_oxidrdct_glycsds"/>
</dbReference>
<dbReference type="InterPro" id="IPR055170">
    <property type="entry name" value="GFO_IDH_MocA-like_dom"/>
</dbReference>
<feature type="domain" description="GFO/IDH/MocA-like oxidoreductase" evidence="3">
    <location>
        <begin position="134"/>
        <end position="268"/>
    </location>
</feature>
<dbReference type="GO" id="GO:0016491">
    <property type="term" value="F:oxidoreductase activity"/>
    <property type="evidence" value="ECO:0007669"/>
    <property type="project" value="UniProtKB-KW"/>
</dbReference>
<keyword evidence="5" id="KW-1185">Reference proteome</keyword>
<comment type="caution">
    <text evidence="4">The sequence shown here is derived from an EMBL/GenBank/DDBJ whole genome shotgun (WGS) entry which is preliminary data.</text>
</comment>
<dbReference type="Pfam" id="PF01408">
    <property type="entry name" value="GFO_IDH_MocA"/>
    <property type="match status" value="1"/>
</dbReference>
<dbReference type="Proteomes" id="UP000276770">
    <property type="component" value="Unassembled WGS sequence"/>
</dbReference>
<evidence type="ECO:0000259" key="3">
    <source>
        <dbReference type="Pfam" id="PF22725"/>
    </source>
</evidence>
<organism evidence="4 5">
    <name type="scientific">Falsibacillus albus</name>
    <dbReference type="NCBI Taxonomy" id="2478915"/>
    <lineage>
        <taxon>Bacteria</taxon>
        <taxon>Bacillati</taxon>
        <taxon>Bacillota</taxon>
        <taxon>Bacilli</taxon>
        <taxon>Bacillales</taxon>
        <taxon>Bacillaceae</taxon>
        <taxon>Falsibacillus</taxon>
    </lineage>
</organism>
<dbReference type="EMBL" id="RCVZ01000003">
    <property type="protein sequence ID" value="RLQ96607.1"/>
    <property type="molecule type" value="Genomic_DNA"/>
</dbReference>
<gene>
    <name evidence="4" type="ORF">D9X91_05735</name>
</gene>
<dbReference type="RefSeq" id="WP_121679628.1">
    <property type="nucleotide sequence ID" value="NZ_RCVZ01000003.1"/>
</dbReference>
<dbReference type="PANTHER" id="PTHR43818:SF11">
    <property type="entry name" value="BCDNA.GH03377"/>
    <property type="match status" value="1"/>
</dbReference>
<evidence type="ECO:0000313" key="5">
    <source>
        <dbReference type="Proteomes" id="UP000276770"/>
    </source>
</evidence>
<dbReference type="PANTHER" id="PTHR43818">
    <property type="entry name" value="BCDNA.GH03377"/>
    <property type="match status" value="1"/>
</dbReference>
<dbReference type="SUPFAM" id="SSF55347">
    <property type="entry name" value="Glyceraldehyde-3-phosphate dehydrogenase-like, C-terminal domain"/>
    <property type="match status" value="1"/>
</dbReference>
<protein>
    <submittedName>
        <fullName evidence="4">Gfo/Idh/MocA family oxidoreductase</fullName>
    </submittedName>
</protein>
<dbReference type="SUPFAM" id="SSF51735">
    <property type="entry name" value="NAD(P)-binding Rossmann-fold domains"/>
    <property type="match status" value="1"/>
</dbReference>
<dbReference type="Gene3D" id="3.40.50.720">
    <property type="entry name" value="NAD(P)-binding Rossmann-like Domain"/>
    <property type="match status" value="1"/>
</dbReference>
<dbReference type="Gene3D" id="3.30.360.10">
    <property type="entry name" value="Dihydrodipicolinate Reductase, domain 2"/>
    <property type="match status" value="1"/>
</dbReference>
<dbReference type="AlphaFoldDB" id="A0A3L7K0L0"/>
<reference evidence="4 5" key="1">
    <citation type="submission" date="2018-10" db="EMBL/GenBank/DDBJ databases">
        <title>Falsibacillus sp. genome draft.</title>
        <authorList>
            <person name="Shi S."/>
        </authorList>
    </citation>
    <scope>NUCLEOTIDE SEQUENCE [LARGE SCALE GENOMIC DNA]</scope>
    <source>
        <strain evidence="4 5">GY 10110</strain>
    </source>
</reference>
<feature type="domain" description="Gfo/Idh/MocA-like oxidoreductase N-terminal" evidence="2">
    <location>
        <begin position="3"/>
        <end position="120"/>
    </location>
</feature>
<dbReference type="GO" id="GO:0000166">
    <property type="term" value="F:nucleotide binding"/>
    <property type="evidence" value="ECO:0007669"/>
    <property type="project" value="InterPro"/>
</dbReference>
<dbReference type="OrthoDB" id="9815825at2"/>
<proteinExistence type="predicted"/>
<dbReference type="Pfam" id="PF22725">
    <property type="entry name" value="GFO_IDH_MocA_C3"/>
    <property type="match status" value="1"/>
</dbReference>
<evidence type="ECO:0000313" key="4">
    <source>
        <dbReference type="EMBL" id="RLQ96607.1"/>
    </source>
</evidence>
<accession>A0A3L7K0L0</accession>
<name>A0A3L7K0L0_9BACI</name>